<dbReference type="Proteomes" id="UP000295794">
    <property type="component" value="Unassembled WGS sequence"/>
</dbReference>
<evidence type="ECO:0000256" key="6">
    <source>
        <dbReference type="SAM" id="MobiDB-lite"/>
    </source>
</evidence>
<feature type="domain" description="Multidrug resistance protein MdtA-like barrel-sandwich hybrid" evidence="8">
    <location>
        <begin position="43"/>
        <end position="181"/>
    </location>
</feature>
<name>A0A377Q6E5_9NEIS</name>
<dbReference type="GO" id="GO:0022857">
    <property type="term" value="F:transmembrane transporter activity"/>
    <property type="evidence" value="ECO:0007669"/>
    <property type="project" value="InterPro"/>
</dbReference>
<feature type="region of interest" description="Disordered" evidence="6">
    <location>
        <begin position="282"/>
        <end position="305"/>
    </location>
</feature>
<evidence type="ECO:0000313" key="11">
    <source>
        <dbReference type="EMBL" id="TCU86997.1"/>
    </source>
</evidence>
<evidence type="ECO:0000256" key="4">
    <source>
        <dbReference type="ARBA" id="ARBA00023136"/>
    </source>
</evidence>
<evidence type="ECO:0000256" key="5">
    <source>
        <dbReference type="SAM" id="Coils"/>
    </source>
</evidence>
<dbReference type="SUPFAM" id="SSF111369">
    <property type="entry name" value="HlyD-like secretion proteins"/>
    <property type="match status" value="1"/>
</dbReference>
<organism evidence="10 12">
    <name type="scientific">Iodobacter fluviatilis</name>
    <dbReference type="NCBI Taxonomy" id="537"/>
    <lineage>
        <taxon>Bacteria</taxon>
        <taxon>Pseudomonadati</taxon>
        <taxon>Pseudomonadota</taxon>
        <taxon>Betaproteobacteria</taxon>
        <taxon>Neisseriales</taxon>
        <taxon>Chitinibacteraceae</taxon>
        <taxon>Iodobacter</taxon>
    </lineage>
</organism>
<keyword evidence="2 7" id="KW-0812">Transmembrane</keyword>
<dbReference type="InterPro" id="IPR006143">
    <property type="entry name" value="RND_pump_MFP"/>
</dbReference>
<dbReference type="Pfam" id="PF25917">
    <property type="entry name" value="BSH_RND"/>
    <property type="match status" value="1"/>
</dbReference>
<reference evidence="11 13" key="2">
    <citation type="submission" date="2019-03" db="EMBL/GenBank/DDBJ databases">
        <title>Genomic Encyclopedia of Type Strains, Phase IV (KMG-IV): sequencing the most valuable type-strain genomes for metagenomic binning, comparative biology and taxonomic classification.</title>
        <authorList>
            <person name="Goeker M."/>
        </authorList>
    </citation>
    <scope>NUCLEOTIDE SEQUENCE [LARGE SCALE GENOMIC DNA]</scope>
    <source>
        <strain evidence="11 13">DSM 3764</strain>
    </source>
</reference>
<dbReference type="Gene3D" id="2.40.50.100">
    <property type="match status" value="1"/>
</dbReference>
<evidence type="ECO:0000313" key="12">
    <source>
        <dbReference type="Proteomes" id="UP000255108"/>
    </source>
</evidence>
<dbReference type="GO" id="GO:0016020">
    <property type="term" value="C:membrane"/>
    <property type="evidence" value="ECO:0007669"/>
    <property type="project" value="InterPro"/>
</dbReference>
<evidence type="ECO:0000259" key="8">
    <source>
        <dbReference type="Pfam" id="PF25917"/>
    </source>
</evidence>
<evidence type="ECO:0000259" key="9">
    <source>
        <dbReference type="Pfam" id="PF25963"/>
    </source>
</evidence>
<dbReference type="Gene3D" id="2.40.30.170">
    <property type="match status" value="1"/>
</dbReference>
<dbReference type="Pfam" id="PF25963">
    <property type="entry name" value="Beta-barrel_AAEA"/>
    <property type="match status" value="1"/>
</dbReference>
<dbReference type="OrthoDB" id="9811754at2"/>
<dbReference type="EMBL" id="UGHR01000001">
    <property type="protein sequence ID" value="STQ90328.1"/>
    <property type="molecule type" value="Genomic_DNA"/>
</dbReference>
<comment type="similarity">
    <text evidence="1">Belongs to the membrane fusion protein (MFP) (TC 8.A.1) family.</text>
</comment>
<feature type="transmembrane region" description="Helical" evidence="7">
    <location>
        <begin position="7"/>
        <end position="25"/>
    </location>
</feature>
<dbReference type="RefSeq" id="WP_115226668.1">
    <property type="nucleotide sequence ID" value="NZ_CAWOLO010000005.1"/>
</dbReference>
<sequence>MKKTIQILITLAIVAAAIFTGMRLWNHYEVEPWTRDGRVRAQVIQVAPDVSGQVTAVAVRDNQEVKAGQLLFEIDRERFALSLRQAEAAVQAQRSALKQAEREASRNKSLSGVISQESIEQTLARVESLQAALAQAVANHDVAKLNLARSRVYASVNGVITNLDLQKGGFATAGKPTLALVDRDSFYAEGYFEETKLAQIKLNAPVTLNIMGQKTEIKGHVESIAAGIADRDRAPSSNLLPNINPTFNWVRLAQRIPVRVAIDKVPEEVRLVAGQTVTVKVQPADKQHQDAGPATTDSAQPAAKK</sequence>
<protein>
    <submittedName>
        <fullName evidence="11">RND family efflux transporter MFP subunit</fullName>
    </submittedName>
    <submittedName>
        <fullName evidence="10">p-hydroxybenzoic acid efflux subunit AaeA</fullName>
    </submittedName>
</protein>
<dbReference type="InterPro" id="IPR050393">
    <property type="entry name" value="MFP_Efflux_Pump"/>
</dbReference>
<keyword evidence="5" id="KW-0175">Coiled coil</keyword>
<evidence type="ECO:0000256" key="2">
    <source>
        <dbReference type="ARBA" id="ARBA00022692"/>
    </source>
</evidence>
<evidence type="ECO:0000256" key="7">
    <source>
        <dbReference type="SAM" id="Phobius"/>
    </source>
</evidence>
<dbReference type="PANTHER" id="PTHR30367:SF12">
    <property type="entry name" value="P-HYDROXYBENZOIC ACID EFFLUX PUMP SUBUNIT AAEA"/>
    <property type="match status" value="1"/>
</dbReference>
<dbReference type="InterPro" id="IPR058625">
    <property type="entry name" value="MdtA-like_BSH"/>
</dbReference>
<dbReference type="Proteomes" id="UP000255108">
    <property type="component" value="Unassembled WGS sequence"/>
</dbReference>
<dbReference type="InterPro" id="IPR058634">
    <property type="entry name" value="AaeA-lik-b-barrel"/>
</dbReference>
<feature type="coiled-coil region" evidence="5">
    <location>
        <begin position="83"/>
        <end position="139"/>
    </location>
</feature>
<keyword evidence="4 7" id="KW-0472">Membrane</keyword>
<reference evidence="10 12" key="1">
    <citation type="submission" date="2018-06" db="EMBL/GenBank/DDBJ databases">
        <authorList>
            <consortium name="Pathogen Informatics"/>
            <person name="Doyle S."/>
        </authorList>
    </citation>
    <scope>NUCLEOTIDE SEQUENCE [LARGE SCALE GENOMIC DNA]</scope>
    <source>
        <strain evidence="10 12">NCTC11159</strain>
    </source>
</reference>
<feature type="domain" description="p-hydroxybenzoic acid efflux pump subunit AaeA-like beta-barrel" evidence="9">
    <location>
        <begin position="185"/>
        <end position="281"/>
    </location>
</feature>
<keyword evidence="13" id="KW-1185">Reference proteome</keyword>
<dbReference type="EMBL" id="SMBT01000005">
    <property type="protein sequence ID" value="TCU86997.1"/>
    <property type="molecule type" value="Genomic_DNA"/>
</dbReference>
<evidence type="ECO:0000313" key="10">
    <source>
        <dbReference type="EMBL" id="STQ90328.1"/>
    </source>
</evidence>
<dbReference type="NCBIfam" id="TIGR01730">
    <property type="entry name" value="RND_mfp"/>
    <property type="match status" value="1"/>
</dbReference>
<evidence type="ECO:0000313" key="13">
    <source>
        <dbReference type="Proteomes" id="UP000295794"/>
    </source>
</evidence>
<proteinExistence type="inferred from homology"/>
<gene>
    <name evidence="11" type="ORF">EV682_105122</name>
    <name evidence="10" type="ORF">NCTC11159_01392</name>
</gene>
<dbReference type="AlphaFoldDB" id="A0A377Q6E5"/>
<accession>A0A377Q6E5</accession>
<evidence type="ECO:0000256" key="1">
    <source>
        <dbReference type="ARBA" id="ARBA00009477"/>
    </source>
</evidence>
<keyword evidence="3 7" id="KW-1133">Transmembrane helix</keyword>
<evidence type="ECO:0000256" key="3">
    <source>
        <dbReference type="ARBA" id="ARBA00022989"/>
    </source>
</evidence>
<dbReference type="PANTHER" id="PTHR30367">
    <property type="entry name" value="P-HYDROXYBENZOIC ACID EFFLUX PUMP SUBUNIT AAEA-RELATED"/>
    <property type="match status" value="1"/>
</dbReference>